<feature type="transmembrane region" description="Helical" evidence="7">
    <location>
        <begin position="53"/>
        <end position="73"/>
    </location>
</feature>
<feature type="region of interest" description="Disordered" evidence="6">
    <location>
        <begin position="1"/>
        <end position="20"/>
    </location>
</feature>
<protein>
    <submittedName>
        <fullName evidence="9">DMT family transporter</fullName>
    </submittedName>
</protein>
<evidence type="ECO:0000256" key="7">
    <source>
        <dbReference type="SAM" id="Phobius"/>
    </source>
</evidence>
<evidence type="ECO:0000313" key="10">
    <source>
        <dbReference type="Proteomes" id="UP000298631"/>
    </source>
</evidence>
<feature type="domain" description="EamA" evidence="8">
    <location>
        <begin position="39"/>
        <end position="153"/>
    </location>
</feature>
<accession>A0A4P8EIP6</accession>
<organism evidence="9 10">
    <name type="scientific">Pseudorhodobacter turbinis</name>
    <dbReference type="NCBI Taxonomy" id="2500533"/>
    <lineage>
        <taxon>Bacteria</taxon>
        <taxon>Pseudomonadati</taxon>
        <taxon>Pseudomonadota</taxon>
        <taxon>Alphaproteobacteria</taxon>
        <taxon>Rhodobacterales</taxon>
        <taxon>Paracoccaceae</taxon>
        <taxon>Pseudorhodobacter</taxon>
    </lineage>
</organism>
<keyword evidence="3 7" id="KW-0812">Transmembrane</keyword>
<evidence type="ECO:0000256" key="2">
    <source>
        <dbReference type="ARBA" id="ARBA00009853"/>
    </source>
</evidence>
<keyword evidence="5 7" id="KW-0472">Membrane</keyword>
<dbReference type="SUPFAM" id="SSF103481">
    <property type="entry name" value="Multidrug resistance efflux transporter EmrE"/>
    <property type="match status" value="2"/>
</dbReference>
<feature type="domain" description="EamA" evidence="8">
    <location>
        <begin position="167"/>
        <end position="292"/>
    </location>
</feature>
<gene>
    <name evidence="9" type="ORF">EOK75_14665</name>
</gene>
<name>A0A4P8EIP6_9RHOB</name>
<dbReference type="KEGG" id="pseb:EOK75_14665"/>
<evidence type="ECO:0000256" key="5">
    <source>
        <dbReference type="ARBA" id="ARBA00023136"/>
    </source>
</evidence>
<proteinExistence type="inferred from homology"/>
<dbReference type="Pfam" id="PF00892">
    <property type="entry name" value="EamA"/>
    <property type="match status" value="2"/>
</dbReference>
<keyword evidence="9" id="KW-0614">Plasmid</keyword>
<comment type="subcellular location">
    <subcellularLocation>
        <location evidence="1">Membrane</location>
        <topology evidence="1">Multi-pass membrane protein</topology>
    </subcellularLocation>
</comment>
<feature type="transmembrane region" description="Helical" evidence="7">
    <location>
        <begin position="165"/>
        <end position="184"/>
    </location>
</feature>
<evidence type="ECO:0000256" key="6">
    <source>
        <dbReference type="SAM" id="MobiDB-lite"/>
    </source>
</evidence>
<dbReference type="RefSeq" id="WP_137194838.1">
    <property type="nucleotide sequence ID" value="NZ_CP039965.1"/>
</dbReference>
<dbReference type="InterPro" id="IPR037185">
    <property type="entry name" value="EmrE-like"/>
</dbReference>
<keyword evidence="10" id="KW-1185">Reference proteome</keyword>
<feature type="transmembrane region" description="Helical" evidence="7">
    <location>
        <begin position="196"/>
        <end position="215"/>
    </location>
</feature>
<geneLocation type="plasmid" evidence="9 10">
    <name>unnamed1</name>
</geneLocation>
<feature type="transmembrane region" description="Helical" evidence="7">
    <location>
        <begin position="251"/>
        <end position="270"/>
    </location>
</feature>
<dbReference type="Proteomes" id="UP000298631">
    <property type="component" value="Plasmid unnamed1"/>
</dbReference>
<keyword evidence="4 7" id="KW-1133">Transmembrane helix</keyword>
<comment type="similarity">
    <text evidence="2">Belongs to the drug/metabolite transporter (DMT) superfamily. 10 TMS drug/metabolite exporter (DME) (TC 2.A.7.3) family.</text>
</comment>
<dbReference type="InterPro" id="IPR000620">
    <property type="entry name" value="EamA_dom"/>
</dbReference>
<dbReference type="AlphaFoldDB" id="A0A4P8EIP6"/>
<reference evidence="9 10" key="1">
    <citation type="submission" date="2019-05" db="EMBL/GenBank/DDBJ databases">
        <title>Pseudorhodobacter turbinis sp. nov., isolated from the gut of the Korean turban shell.</title>
        <authorList>
            <person name="Jeong Y.-S."/>
            <person name="Kang W.-R."/>
            <person name="Bae J.-W."/>
        </authorList>
    </citation>
    <scope>NUCLEOTIDE SEQUENCE [LARGE SCALE GENOMIC DNA]</scope>
    <source>
        <strain evidence="9 10">S12M18</strain>
        <plasmid evidence="9 10">unnamed1</plasmid>
    </source>
</reference>
<evidence type="ECO:0000313" key="9">
    <source>
        <dbReference type="EMBL" id="QCO57030.1"/>
    </source>
</evidence>
<evidence type="ECO:0000256" key="4">
    <source>
        <dbReference type="ARBA" id="ARBA00022989"/>
    </source>
</evidence>
<feature type="transmembrane region" description="Helical" evidence="7">
    <location>
        <begin position="27"/>
        <end position="47"/>
    </location>
</feature>
<feature type="transmembrane region" description="Helical" evidence="7">
    <location>
        <begin position="109"/>
        <end position="131"/>
    </location>
</feature>
<sequence length="299" mass="32017">MAIIPRLSTPQTSPDTGPARNNRRGMMWLAADLCFNIWALSIAKSLGVDLPPIQIVLVRALVGLAVLIPFVVWRGGMVRLANPKLQILRTMLSTIAMTGNFFAVAKLPFALFTTVNFTRPLLMMALAALILGERIRAKQWIAGGIGLIGVVIAVDPGSLGATSASGIGALFASVIAGTSAVIILRRMRNEDALTQMIWQTAGLSLTSVLPAIYFWQAPGDHWPILLSIGVLSQTAQFCFMRAHYWAEAGVIAPLGYFSLILSVTVGYFVFDEVPSIGLYLGAVLIIGAALMASHKGKRG</sequence>
<dbReference type="PANTHER" id="PTHR22911">
    <property type="entry name" value="ACYL-MALONYL CONDENSING ENZYME-RELATED"/>
    <property type="match status" value="1"/>
</dbReference>
<dbReference type="EMBL" id="CP039965">
    <property type="protein sequence ID" value="QCO57030.1"/>
    <property type="molecule type" value="Genomic_DNA"/>
</dbReference>
<evidence type="ECO:0000259" key="8">
    <source>
        <dbReference type="Pfam" id="PF00892"/>
    </source>
</evidence>
<feature type="transmembrane region" description="Helical" evidence="7">
    <location>
        <begin position="276"/>
        <end position="293"/>
    </location>
</feature>
<dbReference type="PANTHER" id="PTHR22911:SF6">
    <property type="entry name" value="SOLUTE CARRIER FAMILY 35 MEMBER G1"/>
    <property type="match status" value="1"/>
</dbReference>
<dbReference type="OrthoDB" id="9815809at2"/>
<evidence type="ECO:0000256" key="3">
    <source>
        <dbReference type="ARBA" id="ARBA00022692"/>
    </source>
</evidence>
<dbReference type="GO" id="GO:0016020">
    <property type="term" value="C:membrane"/>
    <property type="evidence" value="ECO:0007669"/>
    <property type="project" value="UniProtKB-SubCell"/>
</dbReference>
<evidence type="ECO:0000256" key="1">
    <source>
        <dbReference type="ARBA" id="ARBA00004141"/>
    </source>
</evidence>
<feature type="transmembrane region" description="Helical" evidence="7">
    <location>
        <begin position="140"/>
        <end position="159"/>
    </location>
</feature>